<keyword evidence="2" id="KW-0645">Protease</keyword>
<dbReference type="PANTHER" id="PTHR30217">
    <property type="entry name" value="PEPTIDASE U32 FAMILY"/>
    <property type="match status" value="1"/>
</dbReference>
<dbReference type="PANTHER" id="PTHR30217:SF10">
    <property type="entry name" value="23S RRNA 5-HYDROXYCYTIDINE C2501 SYNTHASE"/>
    <property type="match status" value="1"/>
</dbReference>
<dbReference type="EMBL" id="CP036274">
    <property type="protein sequence ID" value="QDU30098.1"/>
    <property type="molecule type" value="Genomic_DNA"/>
</dbReference>
<dbReference type="InterPro" id="IPR001539">
    <property type="entry name" value="Peptidase_U32"/>
</dbReference>
<evidence type="ECO:0000259" key="1">
    <source>
        <dbReference type="Pfam" id="PF12392"/>
    </source>
</evidence>
<gene>
    <name evidence="2" type="primary">yhbU</name>
    <name evidence="2" type="ORF">ETAA8_52170</name>
</gene>
<dbReference type="InterPro" id="IPR051454">
    <property type="entry name" value="RNA/ubiquinone_mod_enzymes"/>
</dbReference>
<dbReference type="OrthoDB" id="9807498at2"/>
<dbReference type="Pfam" id="PF01136">
    <property type="entry name" value="Peptidase_U32"/>
    <property type="match status" value="2"/>
</dbReference>
<evidence type="ECO:0000313" key="3">
    <source>
        <dbReference type="Proteomes" id="UP000315017"/>
    </source>
</evidence>
<reference evidence="2 3" key="1">
    <citation type="submission" date="2019-02" db="EMBL/GenBank/DDBJ databases">
        <title>Deep-cultivation of Planctomycetes and their phenomic and genomic characterization uncovers novel biology.</title>
        <authorList>
            <person name="Wiegand S."/>
            <person name="Jogler M."/>
            <person name="Boedeker C."/>
            <person name="Pinto D."/>
            <person name="Vollmers J."/>
            <person name="Rivas-Marin E."/>
            <person name="Kohn T."/>
            <person name="Peeters S.H."/>
            <person name="Heuer A."/>
            <person name="Rast P."/>
            <person name="Oberbeckmann S."/>
            <person name="Bunk B."/>
            <person name="Jeske O."/>
            <person name="Meyerdierks A."/>
            <person name="Storesund J.E."/>
            <person name="Kallscheuer N."/>
            <person name="Luecker S."/>
            <person name="Lage O.M."/>
            <person name="Pohl T."/>
            <person name="Merkel B.J."/>
            <person name="Hornburger P."/>
            <person name="Mueller R.-W."/>
            <person name="Bruemmer F."/>
            <person name="Labrenz M."/>
            <person name="Spormann A.M."/>
            <person name="Op den Camp H."/>
            <person name="Overmann J."/>
            <person name="Amann R."/>
            <person name="Jetten M.S.M."/>
            <person name="Mascher T."/>
            <person name="Medema M.H."/>
            <person name="Devos D.P."/>
            <person name="Kaster A.-K."/>
            <person name="Ovreas L."/>
            <person name="Rohde M."/>
            <person name="Galperin M.Y."/>
            <person name="Jogler C."/>
        </authorList>
    </citation>
    <scope>NUCLEOTIDE SEQUENCE [LARGE SCALE GENOMIC DNA]</scope>
    <source>
        <strain evidence="2 3">ETA_A8</strain>
    </source>
</reference>
<dbReference type="GO" id="GO:0008233">
    <property type="term" value="F:peptidase activity"/>
    <property type="evidence" value="ECO:0007669"/>
    <property type="project" value="UniProtKB-KW"/>
</dbReference>
<organism evidence="2 3">
    <name type="scientific">Anatilimnocola aggregata</name>
    <dbReference type="NCBI Taxonomy" id="2528021"/>
    <lineage>
        <taxon>Bacteria</taxon>
        <taxon>Pseudomonadati</taxon>
        <taxon>Planctomycetota</taxon>
        <taxon>Planctomycetia</taxon>
        <taxon>Pirellulales</taxon>
        <taxon>Pirellulaceae</taxon>
        <taxon>Anatilimnocola</taxon>
    </lineage>
</organism>
<dbReference type="RefSeq" id="WP_145094998.1">
    <property type="nucleotide sequence ID" value="NZ_CP036274.1"/>
</dbReference>
<dbReference type="GO" id="GO:0006508">
    <property type="term" value="P:proteolysis"/>
    <property type="evidence" value="ECO:0007669"/>
    <property type="project" value="UniProtKB-KW"/>
</dbReference>
<accession>A0A517YIP9</accession>
<keyword evidence="3" id="KW-1185">Reference proteome</keyword>
<keyword evidence="2" id="KW-0378">Hydrolase</keyword>
<proteinExistence type="predicted"/>
<dbReference type="Proteomes" id="UP000315017">
    <property type="component" value="Chromosome"/>
</dbReference>
<name>A0A517YIP9_9BACT</name>
<dbReference type="InterPro" id="IPR020988">
    <property type="entry name" value="Pept_U32_collagenase"/>
</dbReference>
<dbReference type="KEGG" id="aagg:ETAA8_52170"/>
<dbReference type="Pfam" id="PF12392">
    <property type="entry name" value="DUF3656"/>
    <property type="match status" value="1"/>
</dbReference>
<feature type="domain" description="Peptidase U32 collagenase" evidence="1">
    <location>
        <begin position="412"/>
        <end position="530"/>
    </location>
</feature>
<dbReference type="EC" id="3.4.-.-" evidence="2"/>
<evidence type="ECO:0000313" key="2">
    <source>
        <dbReference type="EMBL" id="QDU30098.1"/>
    </source>
</evidence>
<protein>
    <submittedName>
        <fullName evidence="2">Putative protease YhbU</fullName>
        <ecNumber evidence="2">3.4.-.-</ecNumber>
    </submittedName>
</protein>
<dbReference type="AlphaFoldDB" id="A0A517YIP9"/>
<sequence length="853" mass="93573">MAPTAQKVASSTTSALLRPELLAPAGDRDCIRAAIENGADAVYFGLDRGFNARARAKNFATEELPEIMRQLHSRGVKGYVTLNTLIFPSELAEVERHVIELAEAGVDAVLVQDLGLARLVKAICPDLAVHASTQMTLSSSECIDVAQELGIERVVLPRELALDEIRLIRAATTMQLEVFVHGALCVAYSGQCLTSESLGGRSANRGQCAQACRLPYDLLCDGKLVETGDQKYLLSPQDLAAYELIPELAELGVCSLKIEGRLKTPEYVANITRHYRQAIDEALAGRAVKFPPEEVEAMELSFSRGFSPGWLKGCDHKMLVPAISSDKRGVLLGTVEYVRNGRVAVQLAASIKRGDGIVFDCGRAEDDQQGGRVYEVYQRGRSLTEPVNIGVAELTFAHGAINFEEIQPGGEVWKTDDPELTNRLRKTFAAGVINRRVPVDFAVTAHEGQPLLIRATAEGRAPIEVASSQPLEAARQHVLDEAMLRTQLGRLGSTPFEIRNLQAEITGRPMVPLSVLGKLRHEVVKKLTATMEQVPERRIIRASALSELRATLPVDATPAENDAAPQLHVLCRSLAQLNAVLKCAANSVYVDFADIREYRAAVELAHEASAKIWLATPRIQKPGEAGIFRALSKHGADGVLARNLAGLRYFVQQGLPVVADFSLNCSNELTAQWLDQQGATRISPSYDLNREQLLELVAAVPTKWLECVIHQHMPMFHMEHCVFCAMLSPGTNKNNCGRPCDNHQVALRDRMGIDHPLTADVGCRNTLFNAVPQSAAEVVPALLAQGVRHFRVELLEMASRQEEQQILQTLELYRRLLRGEVTGREVWSKLSAANRVGVTRGTLEERRHPLAII</sequence>